<keyword evidence="2" id="KW-1185">Reference proteome</keyword>
<comment type="caution">
    <text evidence="1">The sequence shown here is derived from an EMBL/GenBank/DDBJ whole genome shotgun (WGS) entry which is preliminary data.</text>
</comment>
<dbReference type="EMBL" id="JAIXMP010000026">
    <property type="protein sequence ID" value="KAI9253491.1"/>
    <property type="molecule type" value="Genomic_DNA"/>
</dbReference>
<gene>
    <name evidence="1" type="ORF">BDA99DRAFT_172072</name>
</gene>
<dbReference type="Proteomes" id="UP001209540">
    <property type="component" value="Unassembled WGS sequence"/>
</dbReference>
<organism evidence="1 2">
    <name type="scientific">Phascolomyces articulosus</name>
    <dbReference type="NCBI Taxonomy" id="60185"/>
    <lineage>
        <taxon>Eukaryota</taxon>
        <taxon>Fungi</taxon>
        <taxon>Fungi incertae sedis</taxon>
        <taxon>Mucoromycota</taxon>
        <taxon>Mucoromycotina</taxon>
        <taxon>Mucoromycetes</taxon>
        <taxon>Mucorales</taxon>
        <taxon>Lichtheimiaceae</taxon>
        <taxon>Phascolomyces</taxon>
    </lineage>
</organism>
<accession>A0AAD5JTC7</accession>
<proteinExistence type="predicted"/>
<protein>
    <submittedName>
        <fullName evidence="1">Uncharacterized protein</fullName>
    </submittedName>
</protein>
<reference evidence="1" key="1">
    <citation type="journal article" date="2022" name="IScience">
        <title>Evolution of zygomycete secretomes and the origins of terrestrial fungal ecologies.</title>
        <authorList>
            <person name="Chang Y."/>
            <person name="Wang Y."/>
            <person name="Mondo S."/>
            <person name="Ahrendt S."/>
            <person name="Andreopoulos W."/>
            <person name="Barry K."/>
            <person name="Beard J."/>
            <person name="Benny G.L."/>
            <person name="Blankenship S."/>
            <person name="Bonito G."/>
            <person name="Cuomo C."/>
            <person name="Desiro A."/>
            <person name="Gervers K.A."/>
            <person name="Hundley H."/>
            <person name="Kuo A."/>
            <person name="LaButti K."/>
            <person name="Lang B.F."/>
            <person name="Lipzen A."/>
            <person name="O'Donnell K."/>
            <person name="Pangilinan J."/>
            <person name="Reynolds N."/>
            <person name="Sandor L."/>
            <person name="Smith M.E."/>
            <person name="Tsang A."/>
            <person name="Grigoriev I.V."/>
            <person name="Stajich J.E."/>
            <person name="Spatafora J.W."/>
        </authorList>
    </citation>
    <scope>NUCLEOTIDE SEQUENCE</scope>
    <source>
        <strain evidence="1">RSA 2281</strain>
    </source>
</reference>
<evidence type="ECO:0000313" key="2">
    <source>
        <dbReference type="Proteomes" id="UP001209540"/>
    </source>
</evidence>
<reference evidence="1" key="2">
    <citation type="submission" date="2023-02" db="EMBL/GenBank/DDBJ databases">
        <authorList>
            <consortium name="DOE Joint Genome Institute"/>
            <person name="Mondo S.J."/>
            <person name="Chang Y."/>
            <person name="Wang Y."/>
            <person name="Ahrendt S."/>
            <person name="Andreopoulos W."/>
            <person name="Barry K."/>
            <person name="Beard J."/>
            <person name="Benny G.L."/>
            <person name="Blankenship S."/>
            <person name="Bonito G."/>
            <person name="Cuomo C."/>
            <person name="Desiro A."/>
            <person name="Gervers K.A."/>
            <person name="Hundley H."/>
            <person name="Kuo A."/>
            <person name="LaButti K."/>
            <person name="Lang B.F."/>
            <person name="Lipzen A."/>
            <person name="O'Donnell K."/>
            <person name="Pangilinan J."/>
            <person name="Reynolds N."/>
            <person name="Sandor L."/>
            <person name="Smith M.W."/>
            <person name="Tsang A."/>
            <person name="Grigoriev I.V."/>
            <person name="Stajich J.E."/>
            <person name="Spatafora J.W."/>
        </authorList>
    </citation>
    <scope>NUCLEOTIDE SEQUENCE</scope>
    <source>
        <strain evidence="1">RSA 2281</strain>
    </source>
</reference>
<dbReference type="AlphaFoldDB" id="A0AAD5JTC7"/>
<evidence type="ECO:0000313" key="1">
    <source>
        <dbReference type="EMBL" id="KAI9253491.1"/>
    </source>
</evidence>
<name>A0AAD5JTC7_9FUNG</name>
<sequence>MDLLHLHNHLLLNNPALHKYLLHLPLLLQQHKIIIIINPPIQQPLYLHCFSKMLDECIMIEHQEQLHGIQPFQVHLHGVLEEEPITQHPHPHPIIIIIIITVQRPHHRPRIIIIVTIIPNNLLELILVKLIPWTLIWIRDIQIHIFKRKKNIYTLISSLTYIHHSII</sequence>